<evidence type="ECO:0000256" key="1">
    <source>
        <dbReference type="SAM" id="MobiDB-lite"/>
    </source>
</evidence>
<feature type="region of interest" description="Disordered" evidence="1">
    <location>
        <begin position="1"/>
        <end position="26"/>
    </location>
</feature>
<sequence>MFLPLQSAQWRQRQRQRQRRGSGCGASYFSGTAEHAYEPGHMRHQPETTLRNLRTTWTATRPSPGSATEPPSTPTQRPCC</sequence>
<keyword evidence="3" id="KW-1185">Reference proteome</keyword>
<gene>
    <name evidence="2" type="ORF">VM95_11520</name>
</gene>
<feature type="region of interest" description="Disordered" evidence="1">
    <location>
        <begin position="58"/>
        <end position="80"/>
    </location>
</feature>
<comment type="caution">
    <text evidence="2">The sequence shown here is derived from an EMBL/GenBank/DDBJ whole genome shotgun (WGS) entry which is preliminary data.</text>
</comment>
<evidence type="ECO:0000313" key="3">
    <source>
        <dbReference type="Proteomes" id="UP000033699"/>
    </source>
</evidence>
<evidence type="ECO:0000313" key="2">
    <source>
        <dbReference type="EMBL" id="KJS61973.1"/>
    </source>
</evidence>
<dbReference type="Proteomes" id="UP000033699">
    <property type="component" value="Unassembled WGS sequence"/>
</dbReference>
<reference evidence="2 3" key="1">
    <citation type="submission" date="2015-02" db="EMBL/GenBank/DDBJ databases">
        <authorList>
            <person name="Ju K.-S."/>
            <person name="Doroghazi J.R."/>
            <person name="Metcalf W."/>
        </authorList>
    </citation>
    <scope>NUCLEOTIDE SEQUENCE [LARGE SCALE GENOMIC DNA]</scope>
    <source>
        <strain evidence="2 3">ATCC 31215</strain>
    </source>
</reference>
<protein>
    <submittedName>
        <fullName evidence="2">Uncharacterized protein</fullName>
    </submittedName>
</protein>
<dbReference type="AlphaFoldDB" id="A0A0F2TFJ1"/>
<dbReference type="EMBL" id="JZKH01000018">
    <property type="protein sequence ID" value="KJS61973.1"/>
    <property type="molecule type" value="Genomic_DNA"/>
</dbReference>
<proteinExistence type="predicted"/>
<name>A0A0F2TFJ1_STRR3</name>
<accession>A0A0F2TFJ1</accession>
<feature type="compositionally biased region" description="Polar residues" evidence="1">
    <location>
        <begin position="1"/>
        <end position="10"/>
    </location>
</feature>
<organism evidence="2 3">
    <name type="scientific">Streptomyces rubellomurinus (strain ATCC 31215)</name>
    <dbReference type="NCBI Taxonomy" id="359131"/>
    <lineage>
        <taxon>Bacteria</taxon>
        <taxon>Bacillati</taxon>
        <taxon>Actinomycetota</taxon>
        <taxon>Actinomycetes</taxon>
        <taxon>Kitasatosporales</taxon>
        <taxon>Streptomycetaceae</taxon>
        <taxon>Streptomyces</taxon>
    </lineage>
</organism>